<dbReference type="AlphaFoldDB" id="A0A0N0Y146"/>
<name>A0A0N0Y146_9ACTN</name>
<dbReference type="PATRIC" id="fig|66876.3.peg.1063"/>
<accession>A0A0N0Y146</accession>
<organism evidence="1 2">
    <name type="scientific">Streptomyces chattanoogensis</name>
    <dbReference type="NCBI Taxonomy" id="66876"/>
    <lineage>
        <taxon>Bacteria</taxon>
        <taxon>Bacillati</taxon>
        <taxon>Actinomycetota</taxon>
        <taxon>Actinomycetes</taxon>
        <taxon>Kitasatosporales</taxon>
        <taxon>Streptomycetaceae</taxon>
        <taxon>Streptomyces</taxon>
    </lineage>
</organism>
<dbReference type="Proteomes" id="UP000037982">
    <property type="component" value="Unassembled WGS sequence"/>
</dbReference>
<proteinExistence type="predicted"/>
<dbReference type="RefSeq" id="WP_053922490.1">
    <property type="nucleotide sequence ID" value="NZ_LGKG01000013.1"/>
</dbReference>
<evidence type="ECO:0000313" key="1">
    <source>
        <dbReference type="EMBL" id="KPC66266.1"/>
    </source>
</evidence>
<reference evidence="2" key="1">
    <citation type="submission" date="2015-07" db="EMBL/GenBank/DDBJ databases">
        <authorList>
            <person name="Ju K.-S."/>
            <person name="Doroghazi J.R."/>
            <person name="Metcalf W.W."/>
        </authorList>
    </citation>
    <scope>NUCLEOTIDE SEQUENCE [LARGE SCALE GENOMIC DNA]</scope>
    <source>
        <strain evidence="2">NRRL ISP-5002</strain>
    </source>
</reference>
<evidence type="ECO:0000313" key="2">
    <source>
        <dbReference type="Proteomes" id="UP000037982"/>
    </source>
</evidence>
<protein>
    <submittedName>
        <fullName evidence="1">Uncharacterized protein</fullName>
    </submittedName>
</protein>
<keyword evidence="2" id="KW-1185">Reference proteome</keyword>
<sequence length="215" mass="23877">MTDLYTVSINGVDGCTLHARVHLINPDAPYVPEKATFPLALLVDAWFLLTKGYLHTQSSRGGRGDRLPIPEEEAARTVAGMRLRDEFQELHDLVLGKEIQLSATEFTSGAPDPGEFARRAAGIVTSYEAGPLRSLPLYSEVAEVEDAYDPWPPGEREELARIHDEVDPAYERAWTLITTRPFSEWPSADITVTVRDAGYLEHMVDGMRWSTAHAG</sequence>
<gene>
    <name evidence="1" type="ORF">ADL29_04815</name>
</gene>
<dbReference type="EMBL" id="LGKG01000013">
    <property type="protein sequence ID" value="KPC66266.1"/>
    <property type="molecule type" value="Genomic_DNA"/>
</dbReference>
<comment type="caution">
    <text evidence="1">The sequence shown here is derived from an EMBL/GenBank/DDBJ whole genome shotgun (WGS) entry which is preliminary data.</text>
</comment>